<dbReference type="SUPFAM" id="SSF53098">
    <property type="entry name" value="Ribonuclease H-like"/>
    <property type="match status" value="1"/>
</dbReference>
<feature type="region of interest" description="Disordered" evidence="1">
    <location>
        <begin position="1"/>
        <end position="36"/>
    </location>
</feature>
<dbReference type="VEuPathDB" id="FungiDB:PC110_g13882"/>
<evidence type="ECO:0000256" key="1">
    <source>
        <dbReference type="SAM" id="MobiDB-lite"/>
    </source>
</evidence>
<name>A0A329RYT8_9STRA</name>
<dbReference type="InterPro" id="IPR012337">
    <property type="entry name" value="RNaseH-like_sf"/>
</dbReference>
<evidence type="ECO:0000313" key="4">
    <source>
        <dbReference type="Proteomes" id="UP000251314"/>
    </source>
</evidence>
<dbReference type="Proteomes" id="UP000251314">
    <property type="component" value="Unassembled WGS sequence"/>
</dbReference>
<dbReference type="STRING" id="29920.A0A329RYT8"/>
<feature type="domain" description="RNase H type-1" evidence="2">
    <location>
        <begin position="15"/>
        <end position="152"/>
    </location>
</feature>
<dbReference type="AlphaFoldDB" id="A0A329RYT8"/>
<evidence type="ECO:0000259" key="2">
    <source>
        <dbReference type="PROSITE" id="PS50879"/>
    </source>
</evidence>
<protein>
    <recommendedName>
        <fullName evidence="2">RNase H type-1 domain-containing protein</fullName>
    </recommendedName>
</protein>
<dbReference type="Gene3D" id="3.30.420.10">
    <property type="entry name" value="Ribonuclease H-like superfamily/Ribonuclease H"/>
    <property type="match status" value="1"/>
</dbReference>
<accession>A0A329RYT8</accession>
<feature type="compositionally biased region" description="Basic and acidic residues" evidence="1">
    <location>
        <begin position="1"/>
        <end position="16"/>
    </location>
</feature>
<dbReference type="Pfam" id="PF13456">
    <property type="entry name" value="RVT_3"/>
    <property type="match status" value="1"/>
</dbReference>
<proteinExistence type="predicted"/>
<dbReference type="EMBL" id="MJFZ01000409">
    <property type="protein sequence ID" value="RAW29751.1"/>
    <property type="molecule type" value="Genomic_DNA"/>
</dbReference>
<dbReference type="PROSITE" id="PS50879">
    <property type="entry name" value="RNASE_H_1"/>
    <property type="match status" value="1"/>
</dbReference>
<dbReference type="OrthoDB" id="165880at2759"/>
<dbReference type="InterPro" id="IPR002156">
    <property type="entry name" value="RNaseH_domain"/>
</dbReference>
<reference evidence="3 4" key="1">
    <citation type="submission" date="2018-01" db="EMBL/GenBank/DDBJ databases">
        <title>Draft genome of the strawberry crown rot pathogen Phytophthora cactorum.</title>
        <authorList>
            <person name="Armitage A.D."/>
            <person name="Lysoe E."/>
            <person name="Nellist C.F."/>
            <person name="Harrison R.J."/>
            <person name="Brurberg M.B."/>
        </authorList>
    </citation>
    <scope>NUCLEOTIDE SEQUENCE [LARGE SCALE GENOMIC DNA]</scope>
    <source>
        <strain evidence="3 4">10300</strain>
    </source>
</reference>
<gene>
    <name evidence="3" type="ORF">PC110_g13882</name>
</gene>
<dbReference type="GO" id="GO:0004523">
    <property type="term" value="F:RNA-DNA hybrid ribonuclease activity"/>
    <property type="evidence" value="ECO:0007669"/>
    <property type="project" value="InterPro"/>
</dbReference>
<organism evidence="3 4">
    <name type="scientific">Phytophthora cactorum</name>
    <dbReference type="NCBI Taxonomy" id="29920"/>
    <lineage>
        <taxon>Eukaryota</taxon>
        <taxon>Sar</taxon>
        <taxon>Stramenopiles</taxon>
        <taxon>Oomycota</taxon>
        <taxon>Peronosporomycetes</taxon>
        <taxon>Peronosporales</taxon>
        <taxon>Peronosporaceae</taxon>
        <taxon>Phytophthora</taxon>
    </lineage>
</organism>
<comment type="caution">
    <text evidence="3">The sequence shown here is derived from an EMBL/GenBank/DDBJ whole genome shotgun (WGS) entry which is preliminary data.</text>
</comment>
<keyword evidence="4" id="KW-1185">Reference proteome</keyword>
<sequence length="153" mass="17259">MGEDPEGWRPTRRDGPLKVGFFDRGSRGNPGPGGSGSAIYEVAESGRSGVLLWAAATALSSKHTTNNAAEFVGLHRLLARIEEQQLKLVHVVVDSELILNMMRTRRQPKARKLQHWARLTRRLADKRQIESGTHPYRRHNKAVDWLANYAMDH</sequence>
<dbReference type="GO" id="GO:0003676">
    <property type="term" value="F:nucleic acid binding"/>
    <property type="evidence" value="ECO:0007669"/>
    <property type="project" value="InterPro"/>
</dbReference>
<evidence type="ECO:0000313" key="3">
    <source>
        <dbReference type="EMBL" id="RAW29751.1"/>
    </source>
</evidence>
<dbReference type="InterPro" id="IPR036397">
    <property type="entry name" value="RNaseH_sf"/>
</dbReference>